<evidence type="ECO:0000313" key="2">
    <source>
        <dbReference type="EMBL" id="CAH2220797.1"/>
    </source>
</evidence>
<organism evidence="2 3">
    <name type="scientific">Pelobates cultripes</name>
    <name type="common">Western spadefoot toad</name>
    <dbReference type="NCBI Taxonomy" id="61616"/>
    <lineage>
        <taxon>Eukaryota</taxon>
        <taxon>Metazoa</taxon>
        <taxon>Chordata</taxon>
        <taxon>Craniata</taxon>
        <taxon>Vertebrata</taxon>
        <taxon>Euteleostomi</taxon>
        <taxon>Amphibia</taxon>
        <taxon>Batrachia</taxon>
        <taxon>Anura</taxon>
        <taxon>Pelobatoidea</taxon>
        <taxon>Pelobatidae</taxon>
        <taxon>Pelobates</taxon>
    </lineage>
</organism>
<name>A0AAD1R0I5_PELCU</name>
<dbReference type="AlphaFoldDB" id="A0AAD1R0I5"/>
<proteinExistence type="predicted"/>
<dbReference type="Proteomes" id="UP001295444">
    <property type="component" value="Chromosome 01"/>
</dbReference>
<sequence>MPAERPQVEEVEEGVAVQPREHAVRRGWNCRLLVWELNPKLPNIREMNVEVGELANGWKLPNVREMNMEVGELANGRKLPNVRETNVEVLILPTICFLNGEVRKLPKVRDLNGEVAILPAVRLPNGEAGKLQNIRFLCPLLQGRKEKWLLVTGVPERGHYRHGPEEEGGAVRQAWQQVTGMLEALLVERGQLLHIARVSRPLMPLPLQLLGHRLPWGWAPVLAWLVTAEWQEAGRGWLGHRVDQKGTVLQDATEGPQSAGESAAFPQGLPYNRTGDDIRRVR</sequence>
<evidence type="ECO:0000256" key="1">
    <source>
        <dbReference type="SAM" id="MobiDB-lite"/>
    </source>
</evidence>
<feature type="region of interest" description="Disordered" evidence="1">
    <location>
        <begin position="250"/>
        <end position="282"/>
    </location>
</feature>
<accession>A0AAD1R0I5</accession>
<keyword evidence="3" id="KW-1185">Reference proteome</keyword>
<dbReference type="EMBL" id="OW240912">
    <property type="protein sequence ID" value="CAH2220797.1"/>
    <property type="molecule type" value="Genomic_DNA"/>
</dbReference>
<protein>
    <submittedName>
        <fullName evidence="2">Uncharacterized protein</fullName>
    </submittedName>
</protein>
<reference evidence="2" key="1">
    <citation type="submission" date="2022-03" db="EMBL/GenBank/DDBJ databases">
        <authorList>
            <person name="Alioto T."/>
            <person name="Alioto T."/>
            <person name="Gomez Garrido J."/>
        </authorList>
    </citation>
    <scope>NUCLEOTIDE SEQUENCE</scope>
</reference>
<evidence type="ECO:0000313" key="3">
    <source>
        <dbReference type="Proteomes" id="UP001295444"/>
    </source>
</evidence>
<gene>
    <name evidence="2" type="ORF">PECUL_23A026364</name>
</gene>